<feature type="domain" description="Arginyl tRNA synthetase N-terminal" evidence="14">
    <location>
        <begin position="70"/>
        <end position="153"/>
    </location>
</feature>
<dbReference type="InterPro" id="IPR001278">
    <property type="entry name" value="Arg-tRNA-ligase"/>
</dbReference>
<evidence type="ECO:0000256" key="10">
    <source>
        <dbReference type="HAMAP-Rule" id="MF_00123"/>
    </source>
</evidence>
<dbReference type="CDD" id="cd07956">
    <property type="entry name" value="Anticodon_Ia_Arg"/>
    <property type="match status" value="1"/>
</dbReference>
<keyword evidence="4 10" id="KW-0436">Ligase</keyword>
<protein>
    <recommendedName>
        <fullName evidence="10">Arginine--tRNA ligase</fullName>
        <ecNumber evidence="10">6.1.1.19</ecNumber>
    </recommendedName>
    <alternativeName>
        <fullName evidence="10">Arginyl-tRNA synthetase</fullName>
        <shortName evidence="10">ArgRS</shortName>
    </alternativeName>
</protein>
<keyword evidence="16" id="KW-1185">Reference proteome</keyword>
<dbReference type="Pfam" id="PF05746">
    <property type="entry name" value="DALR_1"/>
    <property type="match status" value="1"/>
</dbReference>
<dbReference type="GO" id="GO:0004814">
    <property type="term" value="F:arginine-tRNA ligase activity"/>
    <property type="evidence" value="ECO:0007669"/>
    <property type="project" value="UniProtKB-UniRule"/>
</dbReference>
<comment type="subunit">
    <text evidence="10">Monomer.</text>
</comment>
<dbReference type="HAMAP" id="MF_00123">
    <property type="entry name" value="Arg_tRNA_synth"/>
    <property type="match status" value="1"/>
</dbReference>
<feature type="short sequence motif" description="'HIGH' region" evidence="10">
    <location>
        <begin position="189"/>
        <end position="199"/>
    </location>
</feature>
<dbReference type="SMART" id="SM00836">
    <property type="entry name" value="DALR_1"/>
    <property type="match status" value="1"/>
</dbReference>
<name>A0A517YHK7_9BACT</name>
<evidence type="ECO:0000256" key="9">
    <source>
        <dbReference type="ARBA" id="ARBA00049339"/>
    </source>
</evidence>
<dbReference type="GO" id="GO:0006420">
    <property type="term" value="P:arginyl-tRNA aminoacylation"/>
    <property type="evidence" value="ECO:0007669"/>
    <property type="project" value="UniProtKB-UniRule"/>
</dbReference>
<dbReference type="InterPro" id="IPR001412">
    <property type="entry name" value="aa-tRNA-synth_I_CS"/>
</dbReference>
<dbReference type="InterPro" id="IPR014729">
    <property type="entry name" value="Rossmann-like_a/b/a_fold"/>
</dbReference>
<dbReference type="InterPro" id="IPR009080">
    <property type="entry name" value="tRNAsynth_Ia_anticodon-bd"/>
</dbReference>
<feature type="coiled-coil region" evidence="12">
    <location>
        <begin position="299"/>
        <end position="340"/>
    </location>
</feature>
<evidence type="ECO:0000256" key="7">
    <source>
        <dbReference type="ARBA" id="ARBA00022917"/>
    </source>
</evidence>
<dbReference type="Gene3D" id="3.30.1360.70">
    <property type="entry name" value="Arginyl tRNA synthetase N-terminal domain"/>
    <property type="match status" value="1"/>
</dbReference>
<dbReference type="GO" id="GO:0005524">
    <property type="term" value="F:ATP binding"/>
    <property type="evidence" value="ECO:0007669"/>
    <property type="project" value="UniProtKB-UniRule"/>
</dbReference>
<evidence type="ECO:0000256" key="1">
    <source>
        <dbReference type="ARBA" id="ARBA00004496"/>
    </source>
</evidence>
<dbReference type="KEGG" id="aagg:ETAA8_48210"/>
<evidence type="ECO:0000256" key="2">
    <source>
        <dbReference type="ARBA" id="ARBA00005594"/>
    </source>
</evidence>
<feature type="domain" description="DALR anticodon binding" evidence="13">
    <location>
        <begin position="603"/>
        <end position="722"/>
    </location>
</feature>
<dbReference type="Pfam" id="PF03485">
    <property type="entry name" value="Arg_tRNA_synt_N"/>
    <property type="match status" value="1"/>
</dbReference>
<comment type="subcellular location">
    <subcellularLocation>
        <location evidence="1 10">Cytoplasm</location>
    </subcellularLocation>
</comment>
<gene>
    <name evidence="10 15" type="primary">argS</name>
    <name evidence="15" type="ORF">ETAA8_48210</name>
</gene>
<dbReference type="AlphaFoldDB" id="A0A517YHK7"/>
<dbReference type="GO" id="GO:0005737">
    <property type="term" value="C:cytoplasm"/>
    <property type="evidence" value="ECO:0007669"/>
    <property type="project" value="UniProtKB-SubCell"/>
</dbReference>
<keyword evidence="12" id="KW-0175">Coiled coil</keyword>
<dbReference type="PANTHER" id="PTHR11956">
    <property type="entry name" value="ARGINYL-TRNA SYNTHETASE"/>
    <property type="match status" value="1"/>
</dbReference>
<keyword evidence="3 10" id="KW-0963">Cytoplasm</keyword>
<dbReference type="InterPro" id="IPR035684">
    <property type="entry name" value="ArgRS_core"/>
</dbReference>
<dbReference type="PANTHER" id="PTHR11956:SF5">
    <property type="entry name" value="ARGININE--TRNA LIGASE, CYTOPLASMIC"/>
    <property type="match status" value="1"/>
</dbReference>
<dbReference type="SUPFAM" id="SSF52374">
    <property type="entry name" value="Nucleotidylyl transferase"/>
    <property type="match status" value="1"/>
</dbReference>
<dbReference type="EMBL" id="CP036274">
    <property type="protein sequence ID" value="QDU29706.1"/>
    <property type="molecule type" value="Genomic_DNA"/>
</dbReference>
<dbReference type="Gene3D" id="3.40.50.620">
    <property type="entry name" value="HUPs"/>
    <property type="match status" value="1"/>
</dbReference>
<proteinExistence type="inferred from homology"/>
<evidence type="ECO:0000256" key="12">
    <source>
        <dbReference type="SAM" id="Coils"/>
    </source>
</evidence>
<dbReference type="PROSITE" id="PS00178">
    <property type="entry name" value="AA_TRNA_LIGASE_I"/>
    <property type="match status" value="1"/>
</dbReference>
<dbReference type="InterPro" id="IPR036695">
    <property type="entry name" value="Arg-tRNA-synth_N_sf"/>
</dbReference>
<keyword evidence="8 10" id="KW-0030">Aminoacyl-tRNA synthetase</keyword>
<evidence type="ECO:0000256" key="6">
    <source>
        <dbReference type="ARBA" id="ARBA00022840"/>
    </source>
</evidence>
<dbReference type="SMART" id="SM01016">
    <property type="entry name" value="Arg_tRNA_synt_N"/>
    <property type="match status" value="1"/>
</dbReference>
<evidence type="ECO:0000259" key="13">
    <source>
        <dbReference type="SMART" id="SM00836"/>
    </source>
</evidence>
<dbReference type="InterPro" id="IPR005148">
    <property type="entry name" value="Arg-tRNA-synth_N"/>
</dbReference>
<keyword evidence="7 10" id="KW-0648">Protein biosynthesis</keyword>
<organism evidence="15 16">
    <name type="scientific">Anatilimnocola aggregata</name>
    <dbReference type="NCBI Taxonomy" id="2528021"/>
    <lineage>
        <taxon>Bacteria</taxon>
        <taxon>Pseudomonadati</taxon>
        <taxon>Planctomycetota</taxon>
        <taxon>Planctomycetia</taxon>
        <taxon>Pirellulales</taxon>
        <taxon>Pirellulaceae</taxon>
        <taxon>Anatilimnocola</taxon>
    </lineage>
</organism>
<evidence type="ECO:0000256" key="11">
    <source>
        <dbReference type="RuleBase" id="RU363038"/>
    </source>
</evidence>
<dbReference type="PRINTS" id="PR01038">
    <property type="entry name" value="TRNASYNTHARG"/>
</dbReference>
<evidence type="ECO:0000256" key="8">
    <source>
        <dbReference type="ARBA" id="ARBA00023146"/>
    </source>
</evidence>
<accession>A0A517YHK7</accession>
<dbReference type="InterPro" id="IPR008909">
    <property type="entry name" value="DALR_anticod-bd"/>
</dbReference>
<dbReference type="SUPFAM" id="SSF55190">
    <property type="entry name" value="Arginyl-tRNA synthetase (ArgRS), N-terminal 'additional' domain"/>
    <property type="match status" value="1"/>
</dbReference>
<keyword evidence="5 10" id="KW-0547">Nucleotide-binding</keyword>
<dbReference type="FunFam" id="1.10.730.10:FF:000008">
    <property type="entry name" value="Arginine--tRNA ligase"/>
    <property type="match status" value="1"/>
</dbReference>
<dbReference type="NCBIfam" id="TIGR00456">
    <property type="entry name" value="argS"/>
    <property type="match status" value="1"/>
</dbReference>
<evidence type="ECO:0000256" key="4">
    <source>
        <dbReference type="ARBA" id="ARBA00022598"/>
    </source>
</evidence>
<evidence type="ECO:0000313" key="15">
    <source>
        <dbReference type="EMBL" id="QDU29706.1"/>
    </source>
</evidence>
<dbReference type="Proteomes" id="UP000315017">
    <property type="component" value="Chromosome"/>
</dbReference>
<keyword evidence="6 10" id="KW-0067">ATP-binding</keyword>
<reference evidence="15 16" key="1">
    <citation type="submission" date="2019-02" db="EMBL/GenBank/DDBJ databases">
        <title>Deep-cultivation of Planctomycetes and their phenomic and genomic characterization uncovers novel biology.</title>
        <authorList>
            <person name="Wiegand S."/>
            <person name="Jogler M."/>
            <person name="Boedeker C."/>
            <person name="Pinto D."/>
            <person name="Vollmers J."/>
            <person name="Rivas-Marin E."/>
            <person name="Kohn T."/>
            <person name="Peeters S.H."/>
            <person name="Heuer A."/>
            <person name="Rast P."/>
            <person name="Oberbeckmann S."/>
            <person name="Bunk B."/>
            <person name="Jeske O."/>
            <person name="Meyerdierks A."/>
            <person name="Storesund J.E."/>
            <person name="Kallscheuer N."/>
            <person name="Luecker S."/>
            <person name="Lage O.M."/>
            <person name="Pohl T."/>
            <person name="Merkel B.J."/>
            <person name="Hornburger P."/>
            <person name="Mueller R.-W."/>
            <person name="Bruemmer F."/>
            <person name="Labrenz M."/>
            <person name="Spormann A.M."/>
            <person name="Op den Camp H."/>
            <person name="Overmann J."/>
            <person name="Amann R."/>
            <person name="Jetten M.S.M."/>
            <person name="Mascher T."/>
            <person name="Medema M.H."/>
            <person name="Devos D.P."/>
            <person name="Kaster A.-K."/>
            <person name="Ovreas L."/>
            <person name="Rohde M."/>
            <person name="Galperin M.Y."/>
            <person name="Jogler C."/>
        </authorList>
    </citation>
    <scope>NUCLEOTIDE SEQUENCE [LARGE SCALE GENOMIC DNA]</scope>
    <source>
        <strain evidence="15 16">ETA_A8</strain>
    </source>
</reference>
<evidence type="ECO:0000256" key="3">
    <source>
        <dbReference type="ARBA" id="ARBA00022490"/>
    </source>
</evidence>
<evidence type="ECO:0000259" key="14">
    <source>
        <dbReference type="SMART" id="SM01016"/>
    </source>
</evidence>
<dbReference type="Gene3D" id="1.10.730.10">
    <property type="entry name" value="Isoleucyl-tRNA Synthetase, Domain 1"/>
    <property type="match status" value="1"/>
</dbReference>
<evidence type="ECO:0000313" key="16">
    <source>
        <dbReference type="Proteomes" id="UP000315017"/>
    </source>
</evidence>
<sequence length="722" mass="80045">MYGVCMTLQAAHPGIVSWLCEFPTPRKFPFSHRTLPVRPGDVTLEPSVFHFSLSLTAFLVLNLRPMNILALLKSRFAPALKSRVTDPASLLEMIRVAQDAKFGDYQANFAMSLGKTLGKSPRDVATEIAGETQLDDLCLPFDVAGPGFINLKLRDDWLAAQLQAATTDDRLGIEKTTKPRTFVIDYSSPNVAKPMHVGHIRSTVIGDALYRTLQFLGHKTISDNHLGDWGTQFGMIIYGWKHFADAAAFTARPVPELSRLYRLVSKLVEYRESLAALPTVQQKLTQRQAEIKTLQSQPAAADKAAAKKAAQQLAQAQNQAKSLQEEIDSLQTKIAAVEGDPQLAKTAAAHSDIDQRVLAETAKLHAGDAENLKLWHDFLPHCRDEIQRVYKRLNVTFDHELGESFYHDRLAPVVEDFVARGLAKDSQGAMCVFLPGFEAPMIIRKKDGAFLYSTTDLATIQYRRETWQPDAILYVVDHRQSDHFEKLFAAAKLWGCENIQLAHVKFGTVLGEDGRPYKTRSGDTVGLEGLLDEAVSKANEVVKSIDDANPTGPQFSAEQRQNIAETVGIGALKYADLSQNRESDYTFSYEKMLAMNGNTATYMQYSYARVRSIFRKAETTPAAVLAAGGKIVLSHPAERALGIQLLRLAEALATVEAEFRPHYLTTYLFDLAKSYSTFFENCPVLKAETTELKNSRLLLCDLTARTISLGLSLLGIGVVEQM</sequence>
<comment type="catalytic activity">
    <reaction evidence="9 10">
        <text>tRNA(Arg) + L-arginine + ATP = L-arginyl-tRNA(Arg) + AMP + diphosphate</text>
        <dbReference type="Rhea" id="RHEA:20301"/>
        <dbReference type="Rhea" id="RHEA-COMP:9658"/>
        <dbReference type="Rhea" id="RHEA-COMP:9673"/>
        <dbReference type="ChEBI" id="CHEBI:30616"/>
        <dbReference type="ChEBI" id="CHEBI:32682"/>
        <dbReference type="ChEBI" id="CHEBI:33019"/>
        <dbReference type="ChEBI" id="CHEBI:78442"/>
        <dbReference type="ChEBI" id="CHEBI:78513"/>
        <dbReference type="ChEBI" id="CHEBI:456215"/>
        <dbReference type="EC" id="6.1.1.19"/>
    </reaction>
</comment>
<comment type="similarity">
    <text evidence="2 10 11">Belongs to the class-I aminoacyl-tRNA synthetase family.</text>
</comment>
<evidence type="ECO:0000256" key="5">
    <source>
        <dbReference type="ARBA" id="ARBA00022741"/>
    </source>
</evidence>
<dbReference type="EC" id="6.1.1.19" evidence="10"/>
<dbReference type="Pfam" id="PF00750">
    <property type="entry name" value="tRNA-synt_1d"/>
    <property type="match status" value="2"/>
</dbReference>
<dbReference type="SUPFAM" id="SSF47323">
    <property type="entry name" value="Anticodon-binding domain of a subclass of class I aminoacyl-tRNA synthetases"/>
    <property type="match status" value="1"/>
</dbReference>